<protein>
    <submittedName>
        <fullName evidence="1">Uncharacterized protein</fullName>
    </submittedName>
</protein>
<sequence>MPFIKNAIVGESSFNVKSLLIEKEIKILAWVTNYFIVENLQIRARFKGFIQLKGF</sequence>
<reference evidence="1 2" key="1">
    <citation type="journal article" date="2014" name="Mol. Biol. Evol.">
        <title>Massive expansion of Ubiquitination-related gene families within the Chlamydiae.</title>
        <authorList>
            <person name="Domman D."/>
            <person name="Collingro A."/>
            <person name="Lagkouvardos I."/>
            <person name="Gehre L."/>
            <person name="Weinmaier T."/>
            <person name="Rattei T."/>
            <person name="Subtil A."/>
            <person name="Horn M."/>
        </authorList>
    </citation>
    <scope>NUCLEOTIDE SEQUENCE [LARGE SCALE GENOMIC DNA]</scope>
    <source>
        <strain evidence="1 2">EI2</strain>
    </source>
</reference>
<comment type="caution">
    <text evidence="1">The sequence shown here is derived from an EMBL/GenBank/DDBJ whole genome shotgun (WGS) entry which is preliminary data.</text>
</comment>
<accession>A0A0C1H5N4</accession>
<evidence type="ECO:0000313" key="1">
    <source>
        <dbReference type="EMBL" id="KIC72799.1"/>
    </source>
</evidence>
<gene>
    <name evidence="1" type="ORF">DB44_CA00110</name>
</gene>
<dbReference type="EMBL" id="JSAN01000047">
    <property type="protein sequence ID" value="KIC72799.1"/>
    <property type="molecule type" value="Genomic_DNA"/>
</dbReference>
<proteinExistence type="predicted"/>
<name>A0A0C1H5N4_9BACT</name>
<dbReference type="Proteomes" id="UP000031465">
    <property type="component" value="Unassembled WGS sequence"/>
</dbReference>
<evidence type="ECO:0000313" key="2">
    <source>
        <dbReference type="Proteomes" id="UP000031465"/>
    </source>
</evidence>
<dbReference type="AlphaFoldDB" id="A0A0C1H5N4"/>
<organism evidence="1 2">
    <name type="scientific">Candidatus Protochlamydia amoebophila</name>
    <dbReference type="NCBI Taxonomy" id="362787"/>
    <lineage>
        <taxon>Bacteria</taxon>
        <taxon>Pseudomonadati</taxon>
        <taxon>Chlamydiota</taxon>
        <taxon>Chlamydiia</taxon>
        <taxon>Parachlamydiales</taxon>
        <taxon>Parachlamydiaceae</taxon>
        <taxon>Candidatus Protochlamydia</taxon>
    </lineage>
</organism>